<sequence length="92" mass="9487">MRGLPIILLLLAALPAGAQAPPACVAGREGMTACLGDKLCECRWQPGGTLTGRPAAHRWDCGVLRPACGVVPAGPPPMPDGGWMHPGTKPLR</sequence>
<dbReference type="EMBL" id="JAUFPN010000139">
    <property type="protein sequence ID" value="MDN3565181.1"/>
    <property type="molecule type" value="Genomic_DNA"/>
</dbReference>
<reference evidence="3" key="1">
    <citation type="journal article" date="2019" name="Int. J. Syst. Evol. Microbiol.">
        <title>The Global Catalogue of Microorganisms (GCM) 10K type strain sequencing project: providing services to taxonomists for standard genome sequencing and annotation.</title>
        <authorList>
            <consortium name="The Broad Institute Genomics Platform"/>
            <consortium name="The Broad Institute Genome Sequencing Center for Infectious Disease"/>
            <person name="Wu L."/>
            <person name="Ma J."/>
        </authorList>
    </citation>
    <scope>NUCLEOTIDE SEQUENCE [LARGE SCALE GENOMIC DNA]</scope>
    <source>
        <strain evidence="3">CECT 7131</strain>
    </source>
</reference>
<name>A0ABT8A6E0_9PROT</name>
<feature type="chain" id="PRO_5045487196" evidence="1">
    <location>
        <begin position="19"/>
        <end position="92"/>
    </location>
</feature>
<protein>
    <submittedName>
        <fullName evidence="2">Uncharacterized protein</fullName>
    </submittedName>
</protein>
<proteinExistence type="predicted"/>
<dbReference type="Proteomes" id="UP001529369">
    <property type="component" value="Unassembled WGS sequence"/>
</dbReference>
<evidence type="ECO:0000256" key="1">
    <source>
        <dbReference type="SAM" id="SignalP"/>
    </source>
</evidence>
<feature type="signal peptide" evidence="1">
    <location>
        <begin position="1"/>
        <end position="18"/>
    </location>
</feature>
<comment type="caution">
    <text evidence="2">The sequence shown here is derived from an EMBL/GenBank/DDBJ whole genome shotgun (WGS) entry which is preliminary data.</text>
</comment>
<accession>A0ABT8A6E0</accession>
<keyword evidence="3" id="KW-1185">Reference proteome</keyword>
<gene>
    <name evidence="2" type="ORF">QWZ14_12490</name>
</gene>
<evidence type="ECO:0000313" key="2">
    <source>
        <dbReference type="EMBL" id="MDN3565181.1"/>
    </source>
</evidence>
<keyword evidence="1" id="KW-0732">Signal</keyword>
<dbReference type="RefSeq" id="WP_290317001.1">
    <property type="nucleotide sequence ID" value="NZ_JAUFPN010000139.1"/>
</dbReference>
<evidence type="ECO:0000313" key="3">
    <source>
        <dbReference type="Proteomes" id="UP001529369"/>
    </source>
</evidence>
<organism evidence="2 3">
    <name type="scientific">Paeniroseomonas aquatica</name>
    <dbReference type="NCBI Taxonomy" id="373043"/>
    <lineage>
        <taxon>Bacteria</taxon>
        <taxon>Pseudomonadati</taxon>
        <taxon>Pseudomonadota</taxon>
        <taxon>Alphaproteobacteria</taxon>
        <taxon>Acetobacterales</taxon>
        <taxon>Acetobacteraceae</taxon>
        <taxon>Paeniroseomonas</taxon>
    </lineage>
</organism>